<gene>
    <name evidence="1" type="ORF">SY85_10305</name>
</gene>
<name>A0A172TV11_9BACT</name>
<accession>A0A172TV11</accession>
<organism evidence="1 2">
    <name type="scientific">Flavisolibacter tropicus</name>
    <dbReference type="NCBI Taxonomy" id="1492898"/>
    <lineage>
        <taxon>Bacteria</taxon>
        <taxon>Pseudomonadati</taxon>
        <taxon>Bacteroidota</taxon>
        <taxon>Chitinophagia</taxon>
        <taxon>Chitinophagales</taxon>
        <taxon>Chitinophagaceae</taxon>
        <taxon>Flavisolibacter</taxon>
    </lineage>
</organism>
<dbReference type="EMBL" id="CP011390">
    <property type="protein sequence ID" value="ANE50842.1"/>
    <property type="molecule type" value="Genomic_DNA"/>
</dbReference>
<reference evidence="1 2" key="2">
    <citation type="journal article" date="2016" name="Int. J. Syst. Evol. Microbiol.">
        <title>Flavisolibacter tropicus sp. nov., isolated from tropical soil.</title>
        <authorList>
            <person name="Lee J.J."/>
            <person name="Kang M.S."/>
            <person name="Kim G.S."/>
            <person name="Lee C.S."/>
            <person name="Lim S."/>
            <person name="Lee J."/>
            <person name="Roh S.H."/>
            <person name="Kang H."/>
            <person name="Ha J.M."/>
            <person name="Bae S."/>
            <person name="Jung H.Y."/>
            <person name="Kim M.K."/>
        </authorList>
    </citation>
    <scope>NUCLEOTIDE SEQUENCE [LARGE SCALE GENOMIC DNA]</scope>
    <source>
        <strain evidence="1 2">LCS9</strain>
    </source>
</reference>
<evidence type="ECO:0000313" key="2">
    <source>
        <dbReference type="Proteomes" id="UP000077177"/>
    </source>
</evidence>
<dbReference type="KEGG" id="fla:SY85_10305"/>
<keyword evidence="2" id="KW-1185">Reference proteome</keyword>
<proteinExistence type="predicted"/>
<protein>
    <submittedName>
        <fullName evidence="1">Uncharacterized protein</fullName>
    </submittedName>
</protein>
<sequence>MSTFSNLHTINNELFRFCFSEIMRIDSPKYYVAVKQDHQLVTAFEMKKDSYYNQWVICQPAPEWIVTERAVLSQMIEEAISKKARQKSRSEEQHS</sequence>
<dbReference type="RefSeq" id="WP_066404218.1">
    <property type="nucleotide sequence ID" value="NZ_CP011390.1"/>
</dbReference>
<evidence type="ECO:0000313" key="1">
    <source>
        <dbReference type="EMBL" id="ANE50842.1"/>
    </source>
</evidence>
<dbReference type="Proteomes" id="UP000077177">
    <property type="component" value="Chromosome"/>
</dbReference>
<dbReference type="AlphaFoldDB" id="A0A172TV11"/>
<reference evidence="2" key="1">
    <citation type="submission" date="2015-01" db="EMBL/GenBank/DDBJ databases">
        <title>Flavisolibacter sp./LCS9/ whole genome sequencing.</title>
        <authorList>
            <person name="Kim M.K."/>
            <person name="Srinivasan S."/>
            <person name="Lee J.-J."/>
        </authorList>
    </citation>
    <scope>NUCLEOTIDE SEQUENCE [LARGE SCALE GENOMIC DNA]</scope>
    <source>
        <strain evidence="2">LCS9</strain>
    </source>
</reference>